<accession>A0ABD3HZI3</accession>
<dbReference type="InterPro" id="IPR000477">
    <property type="entry name" value="RT_dom"/>
</dbReference>
<dbReference type="PANTHER" id="PTHR33116:SF78">
    <property type="entry name" value="OS12G0587133 PROTEIN"/>
    <property type="match status" value="1"/>
</dbReference>
<dbReference type="EMBL" id="JBJQOH010000002">
    <property type="protein sequence ID" value="KAL3695947.1"/>
    <property type="molecule type" value="Genomic_DNA"/>
</dbReference>
<reference evidence="2 3" key="1">
    <citation type="submission" date="2024-09" db="EMBL/GenBank/DDBJ databases">
        <title>Chromosome-scale assembly of Riccia sorocarpa.</title>
        <authorList>
            <person name="Paukszto L."/>
        </authorList>
    </citation>
    <scope>NUCLEOTIDE SEQUENCE [LARGE SCALE GENOMIC DNA]</scope>
    <source>
        <strain evidence="2">LP-2024</strain>
        <tissue evidence="2">Aerial parts of the thallus</tissue>
    </source>
</reference>
<dbReference type="AlphaFoldDB" id="A0ABD3HZI3"/>
<comment type="caution">
    <text evidence="2">The sequence shown here is derived from an EMBL/GenBank/DDBJ whole genome shotgun (WGS) entry which is preliminary data.</text>
</comment>
<evidence type="ECO:0000259" key="1">
    <source>
        <dbReference type="Pfam" id="PF00078"/>
    </source>
</evidence>
<evidence type="ECO:0000313" key="3">
    <source>
        <dbReference type="Proteomes" id="UP001633002"/>
    </source>
</evidence>
<dbReference type="InterPro" id="IPR036691">
    <property type="entry name" value="Endo/exonu/phosph_ase_sf"/>
</dbReference>
<dbReference type="Pfam" id="PF00078">
    <property type="entry name" value="RVT_1"/>
    <property type="match status" value="1"/>
</dbReference>
<name>A0ABD3HZI3_9MARC</name>
<sequence length="931" mass="106049">MGDWNAVCNQNDASSKSLLQGEDEKGEFNALCGNIGVKDAREVATKIEGPRFTRAQKRNGSFTWSRIDRIYTAQPVVGKVKHHVTFSTSDHIPVSAETMLGVRPQLGGARQKSPYFKVDPKVVQDNLETINKMWVCWDEENRDEGSMERFALCWSMLRGQLKKIQYERVSQLQRLPEKENKLQALADQDIHSMSKDDQNLLGELMSEVRELQAWKQHRWKLTCRERFLKNGEACTGYFFQRFKKRRARMEIKTLEVEGGVVLDTPQLIGPAILRSFQDLYGVPEEGVHERDAREEFITGLPYRLAQEQKMFLDERPSELEIFETVCLLKSDQEKAYDRLLPNYLWGVMRKIGFSEEFVGRIRALQQGAETRITFNGGLLPAFIVGRGVRQGCPLSPLLFALTTVPMINRFKVENSHGRVKPLKLKGGFALSIICLADDVALYMELDEGSVVNTFRILERMQVASAAKVNWIKSQALIMGRDTIRPQWLSDTGIQVAESTEPTRYLGAQLVTKRRGAQVDQVLLTKLTRKAQALSSPLLTFEARVTALKHAVAAILLYPMLSGTFKKGTYRQMDQILRKYTWTANDEGKSRMALTAWDSITVPMKWGGLRIFAVQLFHKALLCRTVARAIESLETSLWAPVFATCFIQVSPDRLDIAPGTAGLPRDFKAKWESITETMETARLIINVCAQNGVAPEELICQNAGGPDDWRRMLQGDREWRVVRFLITSPRGIDEESFDPGEWRGEKGEILSLGWTGSKIYKKMLGDRQMEDTSHALSTRPRWRDLWTQMAGTFQGWHEVGDMIGGLETPPGIIIWALEATKDDTLFRIWLLAITWRTLWAEMCSFLYERNLKKVNLVRLVFIFLEELHARRRELDKDMVSKFAAKLLAVSTVKPKRYMQLLDIPEETRKEGTGSNQVTVVGCSPTHQRSVVV</sequence>
<organism evidence="2 3">
    <name type="scientific">Riccia sorocarpa</name>
    <dbReference type="NCBI Taxonomy" id="122646"/>
    <lineage>
        <taxon>Eukaryota</taxon>
        <taxon>Viridiplantae</taxon>
        <taxon>Streptophyta</taxon>
        <taxon>Embryophyta</taxon>
        <taxon>Marchantiophyta</taxon>
        <taxon>Marchantiopsida</taxon>
        <taxon>Marchantiidae</taxon>
        <taxon>Marchantiales</taxon>
        <taxon>Ricciaceae</taxon>
        <taxon>Riccia</taxon>
    </lineage>
</organism>
<gene>
    <name evidence="2" type="ORF">R1sor_010023</name>
</gene>
<evidence type="ECO:0000313" key="2">
    <source>
        <dbReference type="EMBL" id="KAL3695947.1"/>
    </source>
</evidence>
<keyword evidence="3" id="KW-1185">Reference proteome</keyword>
<dbReference type="Proteomes" id="UP001633002">
    <property type="component" value="Unassembled WGS sequence"/>
</dbReference>
<dbReference type="Gene3D" id="3.60.10.10">
    <property type="entry name" value="Endonuclease/exonuclease/phosphatase"/>
    <property type="match status" value="1"/>
</dbReference>
<feature type="domain" description="Reverse transcriptase" evidence="1">
    <location>
        <begin position="325"/>
        <end position="508"/>
    </location>
</feature>
<dbReference type="SUPFAM" id="SSF56219">
    <property type="entry name" value="DNase I-like"/>
    <property type="match status" value="1"/>
</dbReference>
<protein>
    <recommendedName>
        <fullName evidence="1">Reverse transcriptase domain-containing protein</fullName>
    </recommendedName>
</protein>
<dbReference type="PANTHER" id="PTHR33116">
    <property type="entry name" value="REVERSE TRANSCRIPTASE ZINC-BINDING DOMAIN-CONTAINING PROTEIN-RELATED-RELATED"/>
    <property type="match status" value="1"/>
</dbReference>
<proteinExistence type="predicted"/>